<evidence type="ECO:0000313" key="5">
    <source>
        <dbReference type="Proteomes" id="UP000724149"/>
    </source>
</evidence>
<feature type="transmembrane region" description="Helical" evidence="2">
    <location>
        <begin position="33"/>
        <end position="51"/>
    </location>
</feature>
<dbReference type="Pfam" id="PF05569">
    <property type="entry name" value="Peptidase_M56"/>
    <property type="match status" value="1"/>
</dbReference>
<accession>A0ABS2GMB2</accession>
<keyword evidence="2" id="KW-0812">Transmembrane</keyword>
<feature type="transmembrane region" description="Helical" evidence="2">
    <location>
        <begin position="6"/>
        <end position="21"/>
    </location>
</feature>
<sequence length="887" mass="97500">MMNPSELLLTSSVLILAVLALRHFGRGRLSRRLCYGLWLVVLLRLLVPVSLPSPTSVLNLPAAQSAERFLAQRVEVITPDGAASARPETAEPAAPEETAPAAETLPQFSPLVLIWAAGALGTSGWFLWVNARFARQLRRARRELPVPESPLPVWVAEGIGSPCLFGLLRPAVYLTPEAAADPVRRRHVLTHELCHWRQKDHIWAAARTLCLILYWFDPLVWLAAAASREDCELACDERTVRTLGEEENLAYGQTLVELVRTRQNPGELGSLATTMSVGRRGLKERVRLIIAAPVTRKSALAGLVLMLGILVSCTFTGGMNLTGTEALEALTDSIQYEDSKVSFTIPEGYAPASDWEIRVYGRAAMGDSFMSVHLFEEESSGHLWEAGKTYSIDLAETQYDELWLEATLKGIDQGVATDLLEEAGGGPTVTALPEGYKLVSATLPMSQAEYAPAVPEFELRLAVPESWEVSTAGTEDGPINNLGADLVFRDGETLMGVLGCSGYEVYDGEIAPEDEYKSVYSSLRLSSAEIWDPYTPIQTLDYGETGRMEVQYKDAAWAEAHPEVSNAGVPSLETTGLVSFNRELGVYIALRFEPGAEISDDTLDTIARTVRLSPADADEAQWDYGPTGKRYPGSFSDRYDFSDTVILDADGSNVTGILLDLWYCASAAYDVDDMVLFPWQDTTTFSDGSVYYDLPDYDRVIRSIFTPEAIEAYEASDVVRIQKTDDGRVWRLGPWKTGYSYAMALSGLQAVSVEPDRMVIRAAYETMDGGIDRDEDPAYVPSYRIVDFTVEKTDGIWYVAEYTYPEEAFRLEQEAAVAAVEAALERLYPGASVDTIAYESDSTDGVGQTIRFRVDYSVGTTGYQNTLWTATCSGEGEAWQVAETPAE</sequence>
<evidence type="ECO:0000256" key="1">
    <source>
        <dbReference type="SAM" id="MobiDB-lite"/>
    </source>
</evidence>
<keyword evidence="2" id="KW-1133">Transmembrane helix</keyword>
<dbReference type="PANTHER" id="PTHR34978">
    <property type="entry name" value="POSSIBLE SENSOR-TRANSDUCER PROTEIN BLAR"/>
    <property type="match status" value="1"/>
</dbReference>
<dbReference type="InterPro" id="IPR052173">
    <property type="entry name" value="Beta-lactam_resp_regulator"/>
</dbReference>
<feature type="transmembrane region" description="Helical" evidence="2">
    <location>
        <begin position="288"/>
        <end position="311"/>
    </location>
</feature>
<dbReference type="InterPro" id="IPR008756">
    <property type="entry name" value="Peptidase_M56"/>
</dbReference>
<feature type="compositionally biased region" description="Low complexity" evidence="1">
    <location>
        <begin position="82"/>
        <end position="100"/>
    </location>
</feature>
<evidence type="ECO:0000313" key="4">
    <source>
        <dbReference type="EMBL" id="MBM6922953.1"/>
    </source>
</evidence>
<dbReference type="Proteomes" id="UP000724149">
    <property type="component" value="Unassembled WGS sequence"/>
</dbReference>
<gene>
    <name evidence="4" type="ORF">H9X81_04505</name>
</gene>
<proteinExistence type="predicted"/>
<feature type="region of interest" description="Disordered" evidence="1">
    <location>
        <begin position="81"/>
        <end position="100"/>
    </location>
</feature>
<keyword evidence="2" id="KW-0472">Membrane</keyword>
<protein>
    <submittedName>
        <fullName evidence="4">M56 family metallopeptidase</fullName>
    </submittedName>
</protein>
<evidence type="ECO:0000259" key="3">
    <source>
        <dbReference type="Pfam" id="PF05569"/>
    </source>
</evidence>
<reference evidence="4 5" key="1">
    <citation type="journal article" date="2021" name="Sci. Rep.">
        <title>The distribution of antibiotic resistance genes in chicken gut microbiota commensals.</title>
        <authorList>
            <person name="Juricova H."/>
            <person name="Matiasovicova J."/>
            <person name="Kubasova T."/>
            <person name="Cejkova D."/>
            <person name="Rychlik I."/>
        </authorList>
    </citation>
    <scope>NUCLEOTIDE SEQUENCE [LARGE SCALE GENOMIC DNA]</scope>
    <source>
        <strain evidence="4 5">An564</strain>
    </source>
</reference>
<name>A0ABS2GMB2_9FIRM</name>
<organism evidence="4 5">
    <name type="scientific">Hydrogenoanaerobacterium saccharovorans</name>
    <dbReference type="NCBI Taxonomy" id="474960"/>
    <lineage>
        <taxon>Bacteria</taxon>
        <taxon>Bacillati</taxon>
        <taxon>Bacillota</taxon>
        <taxon>Clostridia</taxon>
        <taxon>Eubacteriales</taxon>
        <taxon>Oscillospiraceae</taxon>
        <taxon>Hydrogenoanaerobacterium</taxon>
    </lineage>
</organism>
<dbReference type="CDD" id="cd07341">
    <property type="entry name" value="M56_BlaR1_MecR1_like"/>
    <property type="match status" value="1"/>
</dbReference>
<feature type="domain" description="Peptidase M56" evidence="3">
    <location>
        <begin position="8"/>
        <end position="289"/>
    </location>
</feature>
<dbReference type="RefSeq" id="WP_204720167.1">
    <property type="nucleotide sequence ID" value="NZ_JACSNR010000003.1"/>
</dbReference>
<keyword evidence="5" id="KW-1185">Reference proteome</keyword>
<dbReference type="PANTHER" id="PTHR34978:SF3">
    <property type="entry name" value="SLR0241 PROTEIN"/>
    <property type="match status" value="1"/>
</dbReference>
<dbReference type="EMBL" id="JACSNR010000003">
    <property type="protein sequence ID" value="MBM6922953.1"/>
    <property type="molecule type" value="Genomic_DNA"/>
</dbReference>
<comment type="caution">
    <text evidence="4">The sequence shown here is derived from an EMBL/GenBank/DDBJ whole genome shotgun (WGS) entry which is preliminary data.</text>
</comment>
<feature type="transmembrane region" description="Helical" evidence="2">
    <location>
        <begin position="112"/>
        <end position="131"/>
    </location>
</feature>
<evidence type="ECO:0000256" key="2">
    <source>
        <dbReference type="SAM" id="Phobius"/>
    </source>
</evidence>